<dbReference type="PANTHER" id="PTHR35567:SF1">
    <property type="entry name" value="CONSERVED FUNGAL PROTEIN (AFU_ORTHOLOGUE AFUA_1G14230)"/>
    <property type="match status" value="1"/>
</dbReference>
<feature type="chain" id="PRO_5031297542" description="DUF3455 domain-containing protein" evidence="1">
    <location>
        <begin position="35"/>
        <end position="200"/>
    </location>
</feature>
<dbReference type="Proteomes" id="UP000546162">
    <property type="component" value="Unassembled WGS sequence"/>
</dbReference>
<accession>A0A7W7GXQ7</accession>
<dbReference type="InterPro" id="IPR021851">
    <property type="entry name" value="DUF3455"/>
</dbReference>
<evidence type="ECO:0000313" key="2">
    <source>
        <dbReference type="EMBL" id="MBB4740229.1"/>
    </source>
</evidence>
<dbReference type="EMBL" id="JACHNB010000001">
    <property type="protein sequence ID" value="MBB4740229.1"/>
    <property type="molecule type" value="Genomic_DNA"/>
</dbReference>
<dbReference type="AlphaFoldDB" id="A0A7W7GXQ7"/>
<evidence type="ECO:0000313" key="3">
    <source>
        <dbReference type="Proteomes" id="UP000546162"/>
    </source>
</evidence>
<dbReference type="Pfam" id="PF11937">
    <property type="entry name" value="DUF3455"/>
    <property type="match status" value="1"/>
</dbReference>
<name>A0A7W7GXQ7_9ACTN</name>
<keyword evidence="1" id="KW-0732">Signal</keyword>
<reference evidence="2 3" key="1">
    <citation type="submission" date="2020-08" db="EMBL/GenBank/DDBJ databases">
        <title>Sequencing the genomes of 1000 actinobacteria strains.</title>
        <authorList>
            <person name="Klenk H.-P."/>
        </authorList>
    </citation>
    <scope>NUCLEOTIDE SEQUENCE [LARGE SCALE GENOMIC DNA]</scope>
    <source>
        <strain evidence="2 3">DSM 45809</strain>
    </source>
</reference>
<evidence type="ECO:0008006" key="4">
    <source>
        <dbReference type="Google" id="ProtNLM"/>
    </source>
</evidence>
<protein>
    <recommendedName>
        <fullName evidence="4">DUF3455 domain-containing protein</fullName>
    </recommendedName>
</protein>
<sequence length="200" mass="20435">MFRTKRSKIRALTLAGSMVAALGTVGAVTFDASAAETTAAATGNLRPVTPVLSAVPEAIRPPAGSKPVGAYLVVTGTQTYTCVVPAGAASGAYTGPSVPEAQLLGTGGWIHHFAGPSWQSTRDGSLVTAVKDKELKREGTIAELLLKVNSHTGTGILSKADYINRLHTSGGVAPAGPCATGEKASVQYKALYVFWDAPAA</sequence>
<gene>
    <name evidence="2" type="ORF">BJY16_003688</name>
</gene>
<comment type="caution">
    <text evidence="2">The sequence shown here is derived from an EMBL/GenBank/DDBJ whole genome shotgun (WGS) entry which is preliminary data.</text>
</comment>
<proteinExistence type="predicted"/>
<feature type="signal peptide" evidence="1">
    <location>
        <begin position="1"/>
        <end position="34"/>
    </location>
</feature>
<evidence type="ECO:0000256" key="1">
    <source>
        <dbReference type="SAM" id="SignalP"/>
    </source>
</evidence>
<dbReference type="RefSeq" id="WP_185040659.1">
    <property type="nucleotide sequence ID" value="NZ_BAABFG010000005.1"/>
</dbReference>
<keyword evidence="3" id="KW-1185">Reference proteome</keyword>
<organism evidence="2 3">
    <name type="scientific">Actinoplanes octamycinicus</name>
    <dbReference type="NCBI Taxonomy" id="135948"/>
    <lineage>
        <taxon>Bacteria</taxon>
        <taxon>Bacillati</taxon>
        <taxon>Actinomycetota</taxon>
        <taxon>Actinomycetes</taxon>
        <taxon>Micromonosporales</taxon>
        <taxon>Micromonosporaceae</taxon>
        <taxon>Actinoplanes</taxon>
    </lineage>
</organism>
<dbReference type="PANTHER" id="PTHR35567">
    <property type="entry name" value="MALATE DEHYDROGENASE (AFU_ORTHOLOGUE AFUA_2G13800)"/>
    <property type="match status" value="1"/>
</dbReference>